<feature type="transmembrane region" description="Helical" evidence="5">
    <location>
        <begin position="114"/>
        <end position="138"/>
    </location>
</feature>
<dbReference type="PANTHER" id="PTHR10361:SF28">
    <property type="entry name" value="P3 PROTEIN-RELATED"/>
    <property type="match status" value="1"/>
</dbReference>
<dbReference type="STRING" id="1307839.L21SP5_03946"/>
<accession>A0A0S2I5G4</accession>
<dbReference type="PANTHER" id="PTHR10361">
    <property type="entry name" value="SODIUM-BILE ACID COTRANSPORTER"/>
    <property type="match status" value="1"/>
</dbReference>
<dbReference type="GO" id="GO:0016020">
    <property type="term" value="C:membrane"/>
    <property type="evidence" value="ECO:0007669"/>
    <property type="project" value="UniProtKB-SubCell"/>
</dbReference>
<keyword evidence="2 5" id="KW-0812">Transmembrane</keyword>
<evidence type="ECO:0000256" key="1">
    <source>
        <dbReference type="ARBA" id="ARBA00004141"/>
    </source>
</evidence>
<comment type="subcellular location">
    <subcellularLocation>
        <location evidence="1">Membrane</location>
        <topology evidence="1">Multi-pass membrane protein</topology>
    </subcellularLocation>
</comment>
<feature type="transmembrane region" description="Helical" evidence="5">
    <location>
        <begin position="81"/>
        <end position="102"/>
    </location>
</feature>
<evidence type="ECO:0000256" key="4">
    <source>
        <dbReference type="ARBA" id="ARBA00023136"/>
    </source>
</evidence>
<organism evidence="6 7">
    <name type="scientific">Salinivirga cyanobacteriivorans</name>
    <dbReference type="NCBI Taxonomy" id="1307839"/>
    <lineage>
        <taxon>Bacteria</taxon>
        <taxon>Pseudomonadati</taxon>
        <taxon>Bacteroidota</taxon>
        <taxon>Bacteroidia</taxon>
        <taxon>Bacteroidales</taxon>
        <taxon>Salinivirgaceae</taxon>
        <taxon>Salinivirga</taxon>
    </lineage>
</organism>
<name>A0A0S2I5G4_9BACT</name>
<feature type="transmembrane region" description="Helical" evidence="5">
    <location>
        <begin position="222"/>
        <end position="242"/>
    </location>
</feature>
<feature type="transmembrane region" description="Helical" evidence="5">
    <location>
        <begin position="285"/>
        <end position="308"/>
    </location>
</feature>
<feature type="transmembrane region" description="Helical" evidence="5">
    <location>
        <begin position="196"/>
        <end position="216"/>
    </location>
</feature>
<dbReference type="RefSeq" id="WP_057954790.1">
    <property type="nucleotide sequence ID" value="NZ_CP013118.1"/>
</dbReference>
<dbReference type="AlphaFoldDB" id="A0A0S2I5G4"/>
<dbReference type="InterPro" id="IPR002657">
    <property type="entry name" value="BilAc:Na_symport/Acr3"/>
</dbReference>
<proteinExistence type="predicted"/>
<evidence type="ECO:0000313" key="7">
    <source>
        <dbReference type="Proteomes" id="UP000064893"/>
    </source>
</evidence>
<dbReference type="Pfam" id="PF01758">
    <property type="entry name" value="SBF"/>
    <property type="match status" value="1"/>
</dbReference>
<evidence type="ECO:0000313" key="6">
    <source>
        <dbReference type="EMBL" id="ALO17537.1"/>
    </source>
</evidence>
<sequence>MHEELLLLDQLELNFNSQGLFVLNLVLAFVMFGVALEIKPHHFKEVFKKPKSAIIGFFSQFIMLPALTFLFSMLISDFITVGVALGMIMVASCPGGNISNFISHLAKGNTALSVSLTGISSLGAIILTPINFAFYGNMFINYAEKHSDLVQPLTIDPVQMFITVFIILGIPLIAGLQFSRYFPAFTQKIIKPIKTFSILAFIGFIAVAFSNNFTHFIKHFEWVTLIVFFHNLIALTSGFYLAKFTGLKQINWRTVSIETGIQNSGLALVLIFNPKIFPPELEVGAMAYIAAWWGIWHIIAGLTMAYFWRKTPISFNSQ</sequence>
<dbReference type="EMBL" id="CP013118">
    <property type="protein sequence ID" value="ALO17537.1"/>
    <property type="molecule type" value="Genomic_DNA"/>
</dbReference>
<dbReference type="Proteomes" id="UP000064893">
    <property type="component" value="Chromosome"/>
</dbReference>
<feature type="transmembrane region" description="Helical" evidence="5">
    <location>
        <begin position="20"/>
        <end position="40"/>
    </location>
</feature>
<keyword evidence="4 5" id="KW-0472">Membrane</keyword>
<dbReference type="Gene3D" id="1.20.1530.20">
    <property type="match status" value="1"/>
</dbReference>
<dbReference type="InterPro" id="IPR004710">
    <property type="entry name" value="Bilac:Na_transpt"/>
</dbReference>
<dbReference type="OrthoDB" id="9806785at2"/>
<protein>
    <submittedName>
        <fullName evidence="6">Bile acid transporter</fullName>
    </submittedName>
</protein>
<feature type="transmembrane region" description="Helical" evidence="5">
    <location>
        <begin position="254"/>
        <end position="273"/>
    </location>
</feature>
<keyword evidence="3 5" id="KW-1133">Transmembrane helix</keyword>
<evidence type="ECO:0000256" key="2">
    <source>
        <dbReference type="ARBA" id="ARBA00022692"/>
    </source>
</evidence>
<feature type="transmembrane region" description="Helical" evidence="5">
    <location>
        <begin position="158"/>
        <end position="176"/>
    </location>
</feature>
<evidence type="ECO:0000256" key="3">
    <source>
        <dbReference type="ARBA" id="ARBA00022989"/>
    </source>
</evidence>
<reference evidence="6 7" key="1">
    <citation type="submission" date="2015-11" db="EMBL/GenBank/DDBJ databases">
        <title>Description and complete genome sequence of a novel strain predominating in hypersaline microbial mats and representing a new family of the Bacteriodetes phylum.</title>
        <authorList>
            <person name="Spring S."/>
            <person name="Bunk B."/>
            <person name="Sproer C."/>
            <person name="Klenk H.-P."/>
        </authorList>
    </citation>
    <scope>NUCLEOTIDE SEQUENCE [LARGE SCALE GENOMIC DNA]</scope>
    <source>
        <strain evidence="6 7">L21-Spi-D4</strain>
    </source>
</reference>
<dbReference type="PATRIC" id="fig|1307839.3.peg.4212"/>
<evidence type="ECO:0000256" key="5">
    <source>
        <dbReference type="SAM" id="Phobius"/>
    </source>
</evidence>
<feature type="transmembrane region" description="Helical" evidence="5">
    <location>
        <begin position="52"/>
        <end position="75"/>
    </location>
</feature>
<keyword evidence="7" id="KW-1185">Reference proteome</keyword>
<gene>
    <name evidence="6" type="ORF">L21SP5_03946</name>
</gene>
<dbReference type="InterPro" id="IPR038770">
    <property type="entry name" value="Na+/solute_symporter_sf"/>
</dbReference>
<dbReference type="KEGG" id="blq:L21SP5_03946"/>